<sequence>MKKLIWLAVVLAFAVWIGTNVKSDPGIIIIRVAGWRVDMPLWLAIVAAFFVFVLFHYMLKIYDNLVHSSFWVGDFTLNRKKQKARRLTHQGFIELAEGDWIRAEKHFLQAAEYSEVPLLNYLSAAKAAQELGEAKRRDRYLKLAHDKTKGADIAIGLTQARLQYQQGQFEQSLATAKHLLNLAPFHPHILKLLKNIYQQLKDWEQLLELLPNLRKHKVISSEEEKTLEKQLYVQIINSYQKQSEKTLEVFWHKIPKRLQTDPDIVYPYALQLCQEEKSLEAEAVLRQCLKRNWSEPCIYLYGLIKFQDPQKPLDQAEVWLRANQDSPNLLLTLGRLCMQAQLWGKAQRYLEACLKLCALPEAYAELGILLEKIDQLELSNQYFRKGLIQFVPIELTSVATHVKFPEKI</sequence>
<evidence type="ECO:0000313" key="14">
    <source>
        <dbReference type="EMBL" id="KRG18763.1"/>
    </source>
</evidence>
<dbReference type="GO" id="GO:0042168">
    <property type="term" value="P:heme metabolic process"/>
    <property type="evidence" value="ECO:0007669"/>
    <property type="project" value="InterPro"/>
</dbReference>
<dbReference type="InterPro" id="IPR051012">
    <property type="entry name" value="CellSynth/LPSAsmb/PSIAsmb"/>
</dbReference>
<dbReference type="PANTHER" id="PTHR45586:SF1">
    <property type="entry name" value="LIPOPOLYSACCHARIDE ASSEMBLY PROTEIN B"/>
    <property type="match status" value="1"/>
</dbReference>
<comment type="pathway">
    <text evidence="3">Porphyrin-containing compound metabolism; protoheme biosynthesis.</text>
</comment>
<dbReference type="EMBL" id="LKHV02000001">
    <property type="protein sequence ID" value="MCS5709679.1"/>
    <property type="molecule type" value="Genomic_DNA"/>
</dbReference>
<reference evidence="15" key="2">
    <citation type="journal article" date="2016" name="Genome Announc.">
        <title>Draft Genome Sequences of Two Novel Amoeba-Resistant Intranuclear Bacteria, 'Candidatus Berkiella cookevillensis' and 'Candidatus Berkiella aquae'.</title>
        <authorList>
            <person name="Mehari Y.T."/>
            <person name="Arivett B.A."/>
            <person name="Farone A.L."/>
            <person name="Gunderson J.H."/>
            <person name="Farone M.B."/>
        </authorList>
    </citation>
    <scope>NUCLEOTIDE SEQUENCE</scope>
    <source>
        <strain evidence="15">CC99</strain>
    </source>
</reference>
<evidence type="ECO:0000256" key="12">
    <source>
        <dbReference type="SAM" id="Phobius"/>
    </source>
</evidence>
<dbReference type="InterPro" id="IPR011990">
    <property type="entry name" value="TPR-like_helical_dom_sf"/>
</dbReference>
<dbReference type="Proteomes" id="UP000051494">
    <property type="component" value="Unassembled WGS sequence"/>
</dbReference>
<keyword evidence="16" id="KW-1185">Reference proteome</keyword>
<dbReference type="Gene3D" id="1.25.40.10">
    <property type="entry name" value="Tetratricopeptide repeat domain"/>
    <property type="match status" value="2"/>
</dbReference>
<evidence type="ECO:0000256" key="10">
    <source>
        <dbReference type="ARBA" id="ARBA00023136"/>
    </source>
</evidence>
<dbReference type="InterPro" id="IPR010817">
    <property type="entry name" value="HemY_N"/>
</dbReference>
<keyword evidence="11" id="KW-0627">Porphyrin biosynthesis</keyword>
<feature type="domain" description="HemY N-terminal" evidence="13">
    <location>
        <begin position="26"/>
        <end position="132"/>
    </location>
</feature>
<evidence type="ECO:0000256" key="9">
    <source>
        <dbReference type="ARBA" id="ARBA00022989"/>
    </source>
</evidence>
<dbReference type="STRING" id="437022.CC99x_01244"/>
<evidence type="ECO:0000313" key="16">
    <source>
        <dbReference type="Proteomes" id="UP000051494"/>
    </source>
</evidence>
<keyword evidence="9 12" id="KW-1133">Transmembrane helix</keyword>
<evidence type="ECO:0000256" key="2">
    <source>
        <dbReference type="ARBA" id="ARBA00004429"/>
    </source>
</evidence>
<evidence type="ECO:0000256" key="8">
    <source>
        <dbReference type="ARBA" id="ARBA00022803"/>
    </source>
</evidence>
<evidence type="ECO:0000256" key="11">
    <source>
        <dbReference type="ARBA" id="ARBA00023244"/>
    </source>
</evidence>
<dbReference type="NCBIfam" id="TIGR00540">
    <property type="entry name" value="TPR_hemY_coli"/>
    <property type="match status" value="1"/>
</dbReference>
<comment type="caution">
    <text evidence="14">The sequence shown here is derived from an EMBL/GenBank/DDBJ whole genome shotgun (WGS) entry which is preliminary data.</text>
</comment>
<evidence type="ECO:0000313" key="15">
    <source>
        <dbReference type="EMBL" id="MCS5709679.1"/>
    </source>
</evidence>
<evidence type="ECO:0000256" key="4">
    <source>
        <dbReference type="ARBA" id="ARBA00022475"/>
    </source>
</evidence>
<dbReference type="UniPathway" id="UPA00252"/>
<evidence type="ECO:0000256" key="5">
    <source>
        <dbReference type="ARBA" id="ARBA00022519"/>
    </source>
</evidence>
<feature type="transmembrane region" description="Helical" evidence="12">
    <location>
        <begin position="39"/>
        <end position="59"/>
    </location>
</feature>
<comment type="subcellular location">
    <subcellularLocation>
        <location evidence="2">Cell inner membrane</location>
        <topology evidence="2">Multi-pass membrane protein</topology>
    </subcellularLocation>
</comment>
<evidence type="ECO:0000256" key="7">
    <source>
        <dbReference type="ARBA" id="ARBA00022737"/>
    </source>
</evidence>
<dbReference type="AlphaFoldDB" id="A0A0Q9YE30"/>
<evidence type="ECO:0000259" key="13">
    <source>
        <dbReference type="Pfam" id="PF07219"/>
    </source>
</evidence>
<dbReference type="SUPFAM" id="SSF48452">
    <property type="entry name" value="TPR-like"/>
    <property type="match status" value="1"/>
</dbReference>
<dbReference type="PANTHER" id="PTHR45586">
    <property type="entry name" value="TPR REPEAT-CONTAINING PROTEIN PA4667"/>
    <property type="match status" value="1"/>
</dbReference>
<keyword evidence="4" id="KW-1003">Cell membrane</keyword>
<dbReference type="GO" id="GO:0006779">
    <property type="term" value="P:porphyrin-containing compound biosynthetic process"/>
    <property type="evidence" value="ECO:0007669"/>
    <property type="project" value="UniProtKB-KW"/>
</dbReference>
<name>A0A0Q9YE30_9GAMM</name>
<evidence type="ECO:0000256" key="6">
    <source>
        <dbReference type="ARBA" id="ARBA00022692"/>
    </source>
</evidence>
<dbReference type="Pfam" id="PF07219">
    <property type="entry name" value="HemY_N"/>
    <property type="match status" value="1"/>
</dbReference>
<keyword evidence="10 12" id="KW-0472">Membrane</keyword>
<keyword evidence="8" id="KW-0802">TPR repeat</keyword>
<proteinExistence type="predicted"/>
<dbReference type="PATRIC" id="fig|1590042.3.peg.1261"/>
<keyword evidence="7" id="KW-0677">Repeat</keyword>
<dbReference type="OrthoDB" id="7053339at2"/>
<keyword evidence="6 12" id="KW-0812">Transmembrane</keyword>
<keyword evidence="5" id="KW-0997">Cell inner membrane</keyword>
<dbReference type="InterPro" id="IPR005254">
    <property type="entry name" value="Heme_biosyn_assoc_TPR_pro"/>
</dbReference>
<gene>
    <name evidence="15" type="ORF">CC99x_012305</name>
    <name evidence="14" type="ORF">CC99x_01244</name>
</gene>
<protein>
    <submittedName>
        <fullName evidence="14">Putative protoheme IX biogenesis protein</fullName>
    </submittedName>
</protein>
<reference evidence="15" key="3">
    <citation type="submission" date="2021-06" db="EMBL/GenBank/DDBJ databases">
        <title>Genomic Description and Analysis of Intracellular Bacteria, Candidatus Berkiella cookevillensis and Candidatus Berkiella aquae.</title>
        <authorList>
            <person name="Kidane D.T."/>
            <person name="Mehari Y.T."/>
            <person name="Rice F.C."/>
            <person name="Arivett B.A."/>
            <person name="Farone A.L."/>
            <person name="Berk S.G."/>
            <person name="Farone M.B."/>
        </authorList>
    </citation>
    <scope>NUCLEOTIDE SEQUENCE</scope>
    <source>
        <strain evidence="15">CC99</strain>
    </source>
</reference>
<evidence type="ECO:0000256" key="3">
    <source>
        <dbReference type="ARBA" id="ARBA00004744"/>
    </source>
</evidence>
<dbReference type="RefSeq" id="WP_057624353.1">
    <property type="nucleotide sequence ID" value="NZ_LKHV02000001.1"/>
</dbReference>
<organism evidence="14">
    <name type="scientific">Candidatus Berkiella cookevillensis</name>
    <dbReference type="NCBI Taxonomy" id="437022"/>
    <lineage>
        <taxon>Bacteria</taxon>
        <taxon>Pseudomonadati</taxon>
        <taxon>Pseudomonadota</taxon>
        <taxon>Gammaproteobacteria</taxon>
        <taxon>Candidatus Berkiellales</taxon>
        <taxon>Candidatus Berkiellaceae</taxon>
        <taxon>Candidatus Berkiella</taxon>
    </lineage>
</organism>
<accession>A0A0Q9YE30</accession>
<evidence type="ECO:0000256" key="1">
    <source>
        <dbReference type="ARBA" id="ARBA00002962"/>
    </source>
</evidence>
<comment type="function">
    <text evidence="1">Involved in a late step of protoheme IX synthesis.</text>
</comment>
<dbReference type="GO" id="GO:0005886">
    <property type="term" value="C:plasma membrane"/>
    <property type="evidence" value="ECO:0007669"/>
    <property type="project" value="UniProtKB-SubCell"/>
</dbReference>
<reference evidence="14" key="1">
    <citation type="submission" date="2015-09" db="EMBL/GenBank/DDBJ databases">
        <title>Draft Genome Sequences of Two Novel Amoeba-resistant Intranuclear Bacteria, Candidatus Berkiella cookevillensis and Candidatus Berkiella aquae.</title>
        <authorList>
            <person name="Mehari Y.T."/>
            <person name="Arivett B.A."/>
            <person name="Farone A.L."/>
            <person name="Gunderson J.H."/>
            <person name="Farone M.B."/>
        </authorList>
    </citation>
    <scope>NUCLEOTIDE SEQUENCE [LARGE SCALE GENOMIC DNA]</scope>
    <source>
        <strain evidence="14">CC99</strain>
    </source>
</reference>
<dbReference type="EMBL" id="LKHV01000005">
    <property type="protein sequence ID" value="KRG18763.1"/>
    <property type="molecule type" value="Genomic_DNA"/>
</dbReference>